<dbReference type="InterPro" id="IPR010982">
    <property type="entry name" value="Lambda_DNA-bd_dom_sf"/>
</dbReference>
<organism evidence="2 3">
    <name type="scientific">Nakamurella aerolata</name>
    <dbReference type="NCBI Taxonomy" id="1656892"/>
    <lineage>
        <taxon>Bacteria</taxon>
        <taxon>Bacillati</taxon>
        <taxon>Actinomycetota</taxon>
        <taxon>Actinomycetes</taxon>
        <taxon>Nakamurellales</taxon>
        <taxon>Nakamurellaceae</taxon>
        <taxon>Nakamurella</taxon>
    </lineage>
</organism>
<feature type="domain" description="HTH cro/C1-type" evidence="1">
    <location>
        <begin position="9"/>
        <end position="65"/>
    </location>
</feature>
<dbReference type="EMBL" id="JABEND010000009">
    <property type="protein sequence ID" value="NNG36904.1"/>
    <property type="molecule type" value="Genomic_DNA"/>
</dbReference>
<accession>A0A849A7F0</accession>
<dbReference type="AlphaFoldDB" id="A0A849A7F0"/>
<dbReference type="Proteomes" id="UP000562984">
    <property type="component" value="Unassembled WGS sequence"/>
</dbReference>
<name>A0A849A7F0_9ACTN</name>
<dbReference type="SMART" id="SM00530">
    <property type="entry name" value="HTH_XRE"/>
    <property type="match status" value="1"/>
</dbReference>
<evidence type="ECO:0000313" key="3">
    <source>
        <dbReference type="Proteomes" id="UP000562984"/>
    </source>
</evidence>
<dbReference type="RefSeq" id="WP_171200610.1">
    <property type="nucleotide sequence ID" value="NZ_JABEND010000009.1"/>
</dbReference>
<dbReference type="Pfam" id="PF13560">
    <property type="entry name" value="HTH_31"/>
    <property type="match status" value="1"/>
</dbReference>
<evidence type="ECO:0000313" key="2">
    <source>
        <dbReference type="EMBL" id="NNG36904.1"/>
    </source>
</evidence>
<proteinExistence type="predicted"/>
<gene>
    <name evidence="2" type="ORF">HKD39_14525</name>
</gene>
<evidence type="ECO:0000259" key="1">
    <source>
        <dbReference type="PROSITE" id="PS50943"/>
    </source>
</evidence>
<protein>
    <submittedName>
        <fullName evidence="2">Helix-turn-helix transcriptional regulator</fullName>
    </submittedName>
</protein>
<keyword evidence="3" id="KW-1185">Reference proteome</keyword>
<sequence>MQVRDLKKLRTLVAIQELSHRDIADAMGWRSHSYVSRLLRGEVRSVQGETALALAKLLGCPVDDLFLTKMDGNVDRSVRASRRSA</sequence>
<reference evidence="2 3" key="1">
    <citation type="submission" date="2020-05" db="EMBL/GenBank/DDBJ databases">
        <title>Nakamurella sp. DB0629 isolated from air conditioner.</title>
        <authorList>
            <person name="Kim D.H."/>
            <person name="Kim D.-U."/>
        </authorList>
    </citation>
    <scope>NUCLEOTIDE SEQUENCE [LARGE SCALE GENOMIC DNA]</scope>
    <source>
        <strain evidence="2 3">DB0629</strain>
    </source>
</reference>
<dbReference type="PROSITE" id="PS50943">
    <property type="entry name" value="HTH_CROC1"/>
    <property type="match status" value="1"/>
</dbReference>
<dbReference type="InterPro" id="IPR001387">
    <property type="entry name" value="Cro/C1-type_HTH"/>
</dbReference>
<dbReference type="GO" id="GO:0003677">
    <property type="term" value="F:DNA binding"/>
    <property type="evidence" value="ECO:0007669"/>
    <property type="project" value="InterPro"/>
</dbReference>
<dbReference type="SUPFAM" id="SSF47413">
    <property type="entry name" value="lambda repressor-like DNA-binding domains"/>
    <property type="match status" value="1"/>
</dbReference>
<dbReference type="Gene3D" id="1.10.260.40">
    <property type="entry name" value="lambda repressor-like DNA-binding domains"/>
    <property type="match status" value="1"/>
</dbReference>
<comment type="caution">
    <text evidence="2">The sequence shown here is derived from an EMBL/GenBank/DDBJ whole genome shotgun (WGS) entry which is preliminary data.</text>
</comment>
<dbReference type="CDD" id="cd00093">
    <property type="entry name" value="HTH_XRE"/>
    <property type="match status" value="1"/>
</dbReference>